<comment type="similarity">
    <text evidence="1">Belongs to the universal stress protein A family.</text>
</comment>
<dbReference type="InterPro" id="IPR014729">
    <property type="entry name" value="Rossmann-like_a/b/a_fold"/>
</dbReference>
<dbReference type="OrthoDB" id="9777884at2"/>
<name>A0A4Y8LXM2_9BACL</name>
<evidence type="ECO:0000313" key="3">
    <source>
        <dbReference type="EMBL" id="TFE26106.1"/>
    </source>
</evidence>
<dbReference type="InterPro" id="IPR006016">
    <property type="entry name" value="UspA"/>
</dbReference>
<evidence type="ECO:0000259" key="2">
    <source>
        <dbReference type="Pfam" id="PF00582"/>
    </source>
</evidence>
<gene>
    <name evidence="3" type="ORF">E2980_12295</name>
</gene>
<dbReference type="EMBL" id="SOMN01000015">
    <property type="protein sequence ID" value="TFE26106.1"/>
    <property type="molecule type" value="Genomic_DNA"/>
</dbReference>
<proteinExistence type="inferred from homology"/>
<dbReference type="RefSeq" id="WP_135152486.1">
    <property type="nucleotide sequence ID" value="NZ_SOMN01000015.1"/>
</dbReference>
<evidence type="ECO:0000256" key="1">
    <source>
        <dbReference type="ARBA" id="ARBA00008791"/>
    </source>
</evidence>
<organism evidence="3 4">
    <name type="scientific">Cohnella luojiensis</name>
    <dbReference type="NCBI Taxonomy" id="652876"/>
    <lineage>
        <taxon>Bacteria</taxon>
        <taxon>Bacillati</taxon>
        <taxon>Bacillota</taxon>
        <taxon>Bacilli</taxon>
        <taxon>Bacillales</taxon>
        <taxon>Paenibacillaceae</taxon>
        <taxon>Cohnella</taxon>
    </lineage>
</organism>
<dbReference type="CDD" id="cd00293">
    <property type="entry name" value="USP-like"/>
    <property type="match status" value="1"/>
</dbReference>
<dbReference type="Proteomes" id="UP000297900">
    <property type="component" value="Unassembled WGS sequence"/>
</dbReference>
<dbReference type="AlphaFoldDB" id="A0A4Y8LXM2"/>
<dbReference type="Pfam" id="PF00582">
    <property type="entry name" value="Usp"/>
    <property type="match status" value="1"/>
</dbReference>
<accession>A0A4Y8LXM2</accession>
<dbReference type="Gene3D" id="3.40.50.620">
    <property type="entry name" value="HUPs"/>
    <property type="match status" value="1"/>
</dbReference>
<reference evidence="3 4" key="1">
    <citation type="submission" date="2019-03" db="EMBL/GenBank/DDBJ databases">
        <title>Cohnella endophytica sp. nov., a novel endophytic bacterium isolated from bark of Sonneratia apetala.</title>
        <authorList>
            <person name="Tuo L."/>
        </authorList>
    </citation>
    <scope>NUCLEOTIDE SEQUENCE [LARGE SCALE GENOMIC DNA]</scope>
    <source>
        <strain evidence="3 4">CCTCC AB 208254</strain>
    </source>
</reference>
<protein>
    <submittedName>
        <fullName evidence="3">Universal stress protein</fullName>
    </submittedName>
</protein>
<comment type="caution">
    <text evidence="3">The sequence shown here is derived from an EMBL/GenBank/DDBJ whole genome shotgun (WGS) entry which is preliminary data.</text>
</comment>
<feature type="domain" description="UspA" evidence="2">
    <location>
        <begin position="3"/>
        <end position="143"/>
    </location>
</feature>
<dbReference type="PANTHER" id="PTHR46268">
    <property type="entry name" value="STRESS RESPONSE PROTEIN NHAX"/>
    <property type="match status" value="1"/>
</dbReference>
<dbReference type="PRINTS" id="PR01438">
    <property type="entry name" value="UNVRSLSTRESS"/>
</dbReference>
<sequence>MIFNHILVPYDGSNPSSKALDKAIHIAKSDPATQLTVAHVINLQPVVLADISFPQPDSYQEYVKEQGNAVIERVKQITGDLPHANVVVLAGSPAEAIVDYVDNSDCDLIIMGSRGLSSLKEFMVGSVSHNVILHSRIPVMIMK</sequence>
<keyword evidence="4" id="KW-1185">Reference proteome</keyword>
<dbReference type="PANTHER" id="PTHR46268:SF6">
    <property type="entry name" value="UNIVERSAL STRESS PROTEIN UP12"/>
    <property type="match status" value="1"/>
</dbReference>
<evidence type="ECO:0000313" key="4">
    <source>
        <dbReference type="Proteomes" id="UP000297900"/>
    </source>
</evidence>
<dbReference type="SUPFAM" id="SSF52402">
    <property type="entry name" value="Adenine nucleotide alpha hydrolases-like"/>
    <property type="match status" value="1"/>
</dbReference>
<dbReference type="InterPro" id="IPR006015">
    <property type="entry name" value="Universal_stress_UspA"/>
</dbReference>